<dbReference type="VEuPathDB" id="FungiDB:I7I53_02215"/>
<dbReference type="EMBL" id="CP069104">
    <property type="protein sequence ID" value="QSS54610.1"/>
    <property type="molecule type" value="Genomic_DNA"/>
</dbReference>
<dbReference type="InterPro" id="IPR029063">
    <property type="entry name" value="SAM-dependent_MTases_sf"/>
</dbReference>
<proteinExistence type="predicted"/>
<gene>
    <name evidence="2" type="ORF">I7I53_02215</name>
</gene>
<protein>
    <recommendedName>
        <fullName evidence="4">Methyltransferase domain-containing protein</fullName>
    </recommendedName>
</protein>
<evidence type="ECO:0008006" key="4">
    <source>
        <dbReference type="Google" id="ProtNLM"/>
    </source>
</evidence>
<dbReference type="Pfam" id="PF13489">
    <property type="entry name" value="Methyltransf_23"/>
    <property type="match status" value="1"/>
</dbReference>
<feature type="compositionally biased region" description="Basic and acidic residues" evidence="1">
    <location>
        <begin position="277"/>
        <end position="290"/>
    </location>
</feature>
<dbReference type="SUPFAM" id="SSF53335">
    <property type="entry name" value="S-adenosyl-L-methionine-dependent methyltransferases"/>
    <property type="match status" value="1"/>
</dbReference>
<organism evidence="2 3">
    <name type="scientific">Ajellomyces capsulatus (strain H88)</name>
    <name type="common">Darling's disease fungus</name>
    <name type="synonym">Histoplasma capsulatum</name>
    <dbReference type="NCBI Taxonomy" id="544711"/>
    <lineage>
        <taxon>Eukaryota</taxon>
        <taxon>Fungi</taxon>
        <taxon>Dikarya</taxon>
        <taxon>Ascomycota</taxon>
        <taxon>Pezizomycotina</taxon>
        <taxon>Eurotiomycetes</taxon>
        <taxon>Eurotiomycetidae</taxon>
        <taxon>Onygenales</taxon>
        <taxon>Ajellomycetaceae</taxon>
        <taxon>Histoplasma</taxon>
    </lineage>
</organism>
<accession>A0A8A1LMD8</accession>
<sequence length="360" mass="40592">MKLICICTYTYMLAQLCRSVAFHHFNPSHIYRFTSLSAQELLFPTMPSDHSPSPNVARTPGTLAAANEKFFSNSAKYIFKEPWVLDFHAKLRAYLEKNIDWLDIANDHAQSTKVAERKMLDYACGDGFLTKMYQKLTIAKLTIPKIYQPFFTKYVGIDIAPGMVKKYNETALHLGLSQEKMYAVKGDLSSGSTQEFSKPEDVPTADLSREEFFNFDFAGVALALHHMENPEAAIVNLVKRLKNDGVLLAIDLLQPDEPSEPKCGERKGCNHYHHHRCHDDSHGHSHDHTDAATTSSSPRSGGDTISHDHPTFSLERMKSMFARAGLIDVDIILSDWKLELPIVKDPNTKLLFARGRKPQV</sequence>
<feature type="region of interest" description="Disordered" evidence="1">
    <location>
        <begin position="277"/>
        <end position="309"/>
    </location>
</feature>
<dbReference type="Gene3D" id="3.40.50.150">
    <property type="entry name" value="Vaccinia Virus protein VP39"/>
    <property type="match status" value="1"/>
</dbReference>
<evidence type="ECO:0000256" key="1">
    <source>
        <dbReference type="SAM" id="MobiDB-lite"/>
    </source>
</evidence>
<name>A0A8A1LMD8_AJEC8</name>
<dbReference type="AlphaFoldDB" id="A0A8A1LMD8"/>
<evidence type="ECO:0000313" key="3">
    <source>
        <dbReference type="Proteomes" id="UP000663419"/>
    </source>
</evidence>
<dbReference type="Proteomes" id="UP000663419">
    <property type="component" value="Chromosome 3"/>
</dbReference>
<reference evidence="2" key="1">
    <citation type="submission" date="2021-01" db="EMBL/GenBank/DDBJ databases">
        <title>Chromosome-level genome assembly of a human fungal pathogen reveals clustering of transcriptionally co-regulated genes.</title>
        <authorList>
            <person name="Voorhies M."/>
            <person name="Cohen S."/>
            <person name="Shea T.P."/>
            <person name="Petrus S."/>
            <person name="Munoz J.F."/>
            <person name="Poplawski S."/>
            <person name="Goldman W.E."/>
            <person name="Michael T."/>
            <person name="Cuomo C.A."/>
            <person name="Sil A."/>
            <person name="Beyhan S."/>
        </authorList>
    </citation>
    <scope>NUCLEOTIDE SEQUENCE</scope>
    <source>
        <strain evidence="2">H88</strain>
    </source>
</reference>
<evidence type="ECO:0000313" key="2">
    <source>
        <dbReference type="EMBL" id="QSS54610.1"/>
    </source>
</evidence>